<dbReference type="GeneID" id="54561368"/>
<evidence type="ECO:0000256" key="1">
    <source>
        <dbReference type="SAM" id="MobiDB-lite"/>
    </source>
</evidence>
<feature type="region of interest" description="Disordered" evidence="1">
    <location>
        <begin position="184"/>
        <end position="256"/>
    </location>
</feature>
<name>A0A6A6CBS4_ZASCE</name>
<proteinExistence type="predicted"/>
<sequence length="256" mass="28661">MATTQEVIAHEATAQDLATSVEIPHICQDPEILFPGLVSPHDPAHSGSLKNLRKRRFMVGKAWTLAYPFHCMKGTLEFKSKCALEFSRKIKRESPKAKDEKLHKIVDLLHLQGNPLEEWEAVGVQMRAHKLKSRSRYAASRLGIANTSRQAQYGRLKDKTDQQAIDLEWRARWQALAEQAENKFPAPEDAAGQEDVASQEVAGREADSENPGIWDLIDFGSDSEDKDSEPSDSNQPPPEADDDEFFSVPSPPEMTD</sequence>
<organism evidence="2 3">
    <name type="scientific">Zasmidium cellare ATCC 36951</name>
    <dbReference type="NCBI Taxonomy" id="1080233"/>
    <lineage>
        <taxon>Eukaryota</taxon>
        <taxon>Fungi</taxon>
        <taxon>Dikarya</taxon>
        <taxon>Ascomycota</taxon>
        <taxon>Pezizomycotina</taxon>
        <taxon>Dothideomycetes</taxon>
        <taxon>Dothideomycetidae</taxon>
        <taxon>Mycosphaerellales</taxon>
        <taxon>Mycosphaerellaceae</taxon>
        <taxon>Zasmidium</taxon>
    </lineage>
</organism>
<evidence type="ECO:0000313" key="2">
    <source>
        <dbReference type="EMBL" id="KAF2163362.1"/>
    </source>
</evidence>
<protein>
    <submittedName>
        <fullName evidence="2">Uncharacterized protein</fullName>
    </submittedName>
</protein>
<dbReference type="RefSeq" id="XP_033664251.1">
    <property type="nucleotide sequence ID" value="XM_033808096.1"/>
</dbReference>
<dbReference type="AlphaFoldDB" id="A0A6A6CBS4"/>
<accession>A0A6A6CBS4</accession>
<dbReference type="EMBL" id="ML993609">
    <property type="protein sequence ID" value="KAF2163362.1"/>
    <property type="molecule type" value="Genomic_DNA"/>
</dbReference>
<evidence type="ECO:0000313" key="3">
    <source>
        <dbReference type="Proteomes" id="UP000799537"/>
    </source>
</evidence>
<gene>
    <name evidence="2" type="ORF">M409DRAFT_26399</name>
</gene>
<keyword evidence="3" id="KW-1185">Reference proteome</keyword>
<reference evidence="2" key="1">
    <citation type="journal article" date="2020" name="Stud. Mycol.">
        <title>101 Dothideomycetes genomes: a test case for predicting lifestyles and emergence of pathogens.</title>
        <authorList>
            <person name="Haridas S."/>
            <person name="Albert R."/>
            <person name="Binder M."/>
            <person name="Bloem J."/>
            <person name="Labutti K."/>
            <person name="Salamov A."/>
            <person name="Andreopoulos B."/>
            <person name="Baker S."/>
            <person name="Barry K."/>
            <person name="Bills G."/>
            <person name="Bluhm B."/>
            <person name="Cannon C."/>
            <person name="Castanera R."/>
            <person name="Culley D."/>
            <person name="Daum C."/>
            <person name="Ezra D."/>
            <person name="Gonzalez J."/>
            <person name="Henrissat B."/>
            <person name="Kuo A."/>
            <person name="Liang C."/>
            <person name="Lipzen A."/>
            <person name="Lutzoni F."/>
            <person name="Magnuson J."/>
            <person name="Mondo S."/>
            <person name="Nolan M."/>
            <person name="Ohm R."/>
            <person name="Pangilinan J."/>
            <person name="Park H.-J."/>
            <person name="Ramirez L."/>
            <person name="Alfaro M."/>
            <person name="Sun H."/>
            <person name="Tritt A."/>
            <person name="Yoshinaga Y."/>
            <person name="Zwiers L.-H."/>
            <person name="Turgeon B."/>
            <person name="Goodwin S."/>
            <person name="Spatafora J."/>
            <person name="Crous P."/>
            <person name="Grigoriev I."/>
        </authorList>
    </citation>
    <scope>NUCLEOTIDE SEQUENCE</scope>
    <source>
        <strain evidence="2">ATCC 36951</strain>
    </source>
</reference>
<dbReference type="Proteomes" id="UP000799537">
    <property type="component" value="Unassembled WGS sequence"/>
</dbReference>